<evidence type="ECO:0000313" key="3">
    <source>
        <dbReference type="Ensembl" id="ENSNPEP00000021848.1"/>
    </source>
</evidence>
<feature type="region of interest" description="Disordered" evidence="1">
    <location>
        <begin position="35"/>
        <end position="61"/>
    </location>
</feature>
<dbReference type="Gene3D" id="1.10.720.30">
    <property type="entry name" value="SAP domain"/>
    <property type="match status" value="1"/>
</dbReference>
<accession>A0A8C7A4Q6</accession>
<sequence length="135" mass="15023">MHFHSKTTCTFSQSGLSLCLLHVSAQFSMNSAVFPQGKPQPCGNKEQEGAGEEPAARPGAFSDPVYKEIAVTNGCINRMSRDELRRKLAEFKLDTRQGRAYHKTPRLVLRVVLILRRAAHTVPKRPVIPVSRALL</sequence>
<evidence type="ECO:0000256" key="2">
    <source>
        <dbReference type="SAM" id="SignalP"/>
    </source>
</evidence>
<organism evidence="3 4">
    <name type="scientific">Nothoprocta perdicaria</name>
    <name type="common">Chilean tinamou</name>
    <name type="synonym">Crypturus perdicarius</name>
    <dbReference type="NCBI Taxonomy" id="30464"/>
    <lineage>
        <taxon>Eukaryota</taxon>
        <taxon>Metazoa</taxon>
        <taxon>Chordata</taxon>
        <taxon>Craniata</taxon>
        <taxon>Vertebrata</taxon>
        <taxon>Euteleostomi</taxon>
        <taxon>Archelosauria</taxon>
        <taxon>Archosauria</taxon>
        <taxon>Dinosauria</taxon>
        <taxon>Saurischia</taxon>
        <taxon>Theropoda</taxon>
        <taxon>Coelurosauria</taxon>
        <taxon>Aves</taxon>
        <taxon>Palaeognathae</taxon>
        <taxon>Tinamiformes</taxon>
        <taxon>Tinamidae</taxon>
        <taxon>Nothoprocta</taxon>
    </lineage>
</organism>
<feature type="signal peptide" evidence="2">
    <location>
        <begin position="1"/>
        <end position="25"/>
    </location>
</feature>
<keyword evidence="4" id="KW-1185">Reference proteome</keyword>
<reference evidence="3" key="1">
    <citation type="submission" date="2025-08" db="UniProtKB">
        <authorList>
            <consortium name="Ensembl"/>
        </authorList>
    </citation>
    <scope>IDENTIFICATION</scope>
</reference>
<dbReference type="InterPro" id="IPR036361">
    <property type="entry name" value="SAP_dom_sf"/>
</dbReference>
<reference evidence="3" key="2">
    <citation type="submission" date="2025-09" db="UniProtKB">
        <authorList>
            <consortium name="Ensembl"/>
        </authorList>
    </citation>
    <scope>IDENTIFICATION</scope>
</reference>
<dbReference type="AlphaFoldDB" id="A0A8C7A4Q6"/>
<proteinExistence type="predicted"/>
<name>A0A8C7A4Q6_NOTPE</name>
<feature type="chain" id="PRO_5034550464" evidence="2">
    <location>
        <begin position="26"/>
        <end position="135"/>
    </location>
</feature>
<evidence type="ECO:0000256" key="1">
    <source>
        <dbReference type="SAM" id="MobiDB-lite"/>
    </source>
</evidence>
<protein>
    <submittedName>
        <fullName evidence="3">Uncharacterized protein</fullName>
    </submittedName>
</protein>
<evidence type="ECO:0000313" key="4">
    <source>
        <dbReference type="Proteomes" id="UP000694420"/>
    </source>
</evidence>
<dbReference type="Ensembl" id="ENSNPET00000022404.1">
    <property type="protein sequence ID" value="ENSNPEP00000021848.1"/>
    <property type="gene ID" value="ENSNPEG00000016198.1"/>
</dbReference>
<dbReference type="Proteomes" id="UP000694420">
    <property type="component" value="Unplaced"/>
</dbReference>
<keyword evidence="2" id="KW-0732">Signal</keyword>